<organism evidence="2 3">
    <name type="scientific">Parthenolecanium corni</name>
    <dbReference type="NCBI Taxonomy" id="536013"/>
    <lineage>
        <taxon>Eukaryota</taxon>
        <taxon>Metazoa</taxon>
        <taxon>Ecdysozoa</taxon>
        <taxon>Arthropoda</taxon>
        <taxon>Hexapoda</taxon>
        <taxon>Insecta</taxon>
        <taxon>Pterygota</taxon>
        <taxon>Neoptera</taxon>
        <taxon>Paraneoptera</taxon>
        <taxon>Hemiptera</taxon>
        <taxon>Sternorrhyncha</taxon>
        <taxon>Coccoidea</taxon>
        <taxon>Coccidae</taxon>
        <taxon>Parthenolecanium</taxon>
    </lineage>
</organism>
<gene>
    <name evidence="2" type="ORF">V9T40_007664</name>
</gene>
<accession>A0AAN9TLQ9</accession>
<comment type="caution">
    <text evidence="2">The sequence shown here is derived from an EMBL/GenBank/DDBJ whole genome shotgun (WGS) entry which is preliminary data.</text>
</comment>
<evidence type="ECO:0000313" key="2">
    <source>
        <dbReference type="EMBL" id="KAK7592912.1"/>
    </source>
</evidence>
<keyword evidence="3" id="KW-1185">Reference proteome</keyword>
<evidence type="ECO:0000313" key="3">
    <source>
        <dbReference type="Proteomes" id="UP001367676"/>
    </source>
</evidence>
<feature type="compositionally biased region" description="Basic and acidic residues" evidence="1">
    <location>
        <begin position="102"/>
        <end position="112"/>
    </location>
</feature>
<name>A0AAN9TLQ9_9HEMI</name>
<dbReference type="AlphaFoldDB" id="A0AAN9TLQ9"/>
<proteinExistence type="predicted"/>
<sequence>MIPSTMTHRSAYNSSCLCVEQLTVTFVREQKHSAINCALLLIILECKKNPLESEISWWCSPCLATDELVAIQNEFGILLRPYPAAIRSRRLHRAPSSSSAVDLERLEPLAEK</sequence>
<dbReference type="Proteomes" id="UP001367676">
    <property type="component" value="Unassembled WGS sequence"/>
</dbReference>
<feature type="region of interest" description="Disordered" evidence="1">
    <location>
        <begin position="93"/>
        <end position="112"/>
    </location>
</feature>
<reference evidence="2 3" key="1">
    <citation type="submission" date="2024-03" db="EMBL/GenBank/DDBJ databases">
        <title>Adaptation during the transition from Ophiocordyceps entomopathogen to insect associate is accompanied by gene loss and intensified selection.</title>
        <authorList>
            <person name="Ward C.M."/>
            <person name="Onetto C.A."/>
            <person name="Borneman A.R."/>
        </authorList>
    </citation>
    <scope>NUCLEOTIDE SEQUENCE [LARGE SCALE GENOMIC DNA]</scope>
    <source>
        <strain evidence="2">AWRI1</strain>
        <tissue evidence="2">Single Adult Female</tissue>
    </source>
</reference>
<evidence type="ECO:0000256" key="1">
    <source>
        <dbReference type="SAM" id="MobiDB-lite"/>
    </source>
</evidence>
<dbReference type="EMBL" id="JBBCAQ010000020">
    <property type="protein sequence ID" value="KAK7592912.1"/>
    <property type="molecule type" value="Genomic_DNA"/>
</dbReference>
<protein>
    <submittedName>
        <fullName evidence="2">Uncharacterized protein</fullName>
    </submittedName>
</protein>